<evidence type="ECO:0000313" key="2">
    <source>
        <dbReference type="EMBL" id="KAJ8345473.1"/>
    </source>
</evidence>
<dbReference type="Proteomes" id="UP001152622">
    <property type="component" value="Chromosome 12"/>
</dbReference>
<protein>
    <submittedName>
        <fullName evidence="2">Uncharacterized protein</fullName>
    </submittedName>
</protein>
<reference evidence="2" key="1">
    <citation type="journal article" date="2023" name="Science">
        <title>Genome structures resolve the early diversification of teleost fishes.</title>
        <authorList>
            <person name="Parey E."/>
            <person name="Louis A."/>
            <person name="Montfort J."/>
            <person name="Bouchez O."/>
            <person name="Roques C."/>
            <person name="Iampietro C."/>
            <person name="Lluch J."/>
            <person name="Castinel A."/>
            <person name="Donnadieu C."/>
            <person name="Desvignes T."/>
            <person name="Floi Bucao C."/>
            <person name="Jouanno E."/>
            <person name="Wen M."/>
            <person name="Mejri S."/>
            <person name="Dirks R."/>
            <person name="Jansen H."/>
            <person name="Henkel C."/>
            <person name="Chen W.J."/>
            <person name="Zahm M."/>
            <person name="Cabau C."/>
            <person name="Klopp C."/>
            <person name="Thompson A.W."/>
            <person name="Robinson-Rechavi M."/>
            <person name="Braasch I."/>
            <person name="Lecointre G."/>
            <person name="Bobe J."/>
            <person name="Postlethwait J.H."/>
            <person name="Berthelot C."/>
            <person name="Roest Crollius H."/>
            <person name="Guiguen Y."/>
        </authorList>
    </citation>
    <scope>NUCLEOTIDE SEQUENCE</scope>
    <source>
        <strain evidence="2">WJC10195</strain>
    </source>
</reference>
<comment type="caution">
    <text evidence="2">The sequence shown here is derived from an EMBL/GenBank/DDBJ whole genome shotgun (WGS) entry which is preliminary data.</text>
</comment>
<dbReference type="AlphaFoldDB" id="A0A9Q1EUV9"/>
<dbReference type="EMBL" id="JAINUF010000012">
    <property type="protein sequence ID" value="KAJ8345473.1"/>
    <property type="molecule type" value="Genomic_DNA"/>
</dbReference>
<gene>
    <name evidence="2" type="ORF">SKAU_G00296660</name>
</gene>
<keyword evidence="3" id="KW-1185">Reference proteome</keyword>
<accession>A0A9Q1EUV9</accession>
<sequence length="156" mass="17125">MPPRLAVATWGAPPSPADSAWPNGHHPGNRPACQASAPLHSKWLLRAGRGGAADDEVSSWIELTCERTSGVPLASQKRASEQRPFNHGRGLRPEKGHLWHRIKARLTGSVESLRFSSQREEDLEAKENRTTSVTETARFSASVRVLLDGSARHRPL</sequence>
<feature type="region of interest" description="Disordered" evidence="1">
    <location>
        <begin position="1"/>
        <end position="35"/>
    </location>
</feature>
<evidence type="ECO:0000313" key="3">
    <source>
        <dbReference type="Proteomes" id="UP001152622"/>
    </source>
</evidence>
<feature type="region of interest" description="Disordered" evidence="1">
    <location>
        <begin position="70"/>
        <end position="96"/>
    </location>
</feature>
<organism evidence="2 3">
    <name type="scientific">Synaphobranchus kaupii</name>
    <name type="common">Kaup's arrowtooth eel</name>
    <dbReference type="NCBI Taxonomy" id="118154"/>
    <lineage>
        <taxon>Eukaryota</taxon>
        <taxon>Metazoa</taxon>
        <taxon>Chordata</taxon>
        <taxon>Craniata</taxon>
        <taxon>Vertebrata</taxon>
        <taxon>Euteleostomi</taxon>
        <taxon>Actinopterygii</taxon>
        <taxon>Neopterygii</taxon>
        <taxon>Teleostei</taxon>
        <taxon>Anguilliformes</taxon>
        <taxon>Synaphobranchidae</taxon>
        <taxon>Synaphobranchus</taxon>
    </lineage>
</organism>
<proteinExistence type="predicted"/>
<evidence type="ECO:0000256" key="1">
    <source>
        <dbReference type="SAM" id="MobiDB-lite"/>
    </source>
</evidence>
<name>A0A9Q1EUV9_SYNKA</name>